<proteinExistence type="predicted"/>
<dbReference type="PANTHER" id="PTHR34721">
    <property type="entry name" value="PROTEIN CBG09734"/>
    <property type="match status" value="1"/>
</dbReference>
<accession>A0A9J2PAH0</accession>
<name>A0A9J2PAH0_ASCLU</name>
<keyword evidence="2" id="KW-1185">Reference proteome</keyword>
<evidence type="ECO:0000256" key="1">
    <source>
        <dbReference type="SAM" id="SignalP"/>
    </source>
</evidence>
<dbReference type="WBParaSite" id="ALUE_0000672601-mRNA-1">
    <property type="protein sequence ID" value="ALUE_0000672601-mRNA-1"/>
    <property type="gene ID" value="ALUE_0000672601"/>
</dbReference>
<dbReference type="SUPFAM" id="SSF57302">
    <property type="entry name" value="Snake toxin-like"/>
    <property type="match status" value="1"/>
</dbReference>
<protein>
    <submittedName>
        <fullName evidence="3">Activin types I and II receptor domain-containing protein</fullName>
    </submittedName>
</protein>
<dbReference type="PANTHER" id="PTHR34721:SF11">
    <property type="entry name" value="ACTIVIN_RECP DOMAIN-CONTAINING PROTEIN"/>
    <property type="match status" value="1"/>
</dbReference>
<evidence type="ECO:0000313" key="3">
    <source>
        <dbReference type="WBParaSite" id="ALUE_0000672601-mRNA-1"/>
    </source>
</evidence>
<evidence type="ECO:0000313" key="2">
    <source>
        <dbReference type="Proteomes" id="UP000036681"/>
    </source>
</evidence>
<keyword evidence="1" id="KW-0732">Signal</keyword>
<feature type="signal peptide" evidence="1">
    <location>
        <begin position="1"/>
        <end position="17"/>
    </location>
</feature>
<reference evidence="3" key="1">
    <citation type="submission" date="2023-03" db="UniProtKB">
        <authorList>
            <consortium name="WormBaseParasite"/>
        </authorList>
    </citation>
    <scope>IDENTIFICATION</scope>
</reference>
<dbReference type="InterPro" id="IPR045860">
    <property type="entry name" value="Snake_toxin-like_sf"/>
</dbReference>
<feature type="chain" id="PRO_5039906493" evidence="1">
    <location>
        <begin position="18"/>
        <end position="125"/>
    </location>
</feature>
<sequence>MKWLMLVFASLWEMGYTLECWTGVAWISFGRPIQSTYIKTRCYTSTQFCVKIHATTSEVYGYAKGCDQELPGLTGIAQCTNDGCRSEKTGEVCCCSWDNCNTATQPIPTICFILIALFISRFLAF</sequence>
<dbReference type="AlphaFoldDB" id="A0A9J2PAH0"/>
<organism evidence="2 3">
    <name type="scientific">Ascaris lumbricoides</name>
    <name type="common">Giant roundworm</name>
    <dbReference type="NCBI Taxonomy" id="6252"/>
    <lineage>
        <taxon>Eukaryota</taxon>
        <taxon>Metazoa</taxon>
        <taxon>Ecdysozoa</taxon>
        <taxon>Nematoda</taxon>
        <taxon>Chromadorea</taxon>
        <taxon>Rhabditida</taxon>
        <taxon>Spirurina</taxon>
        <taxon>Ascaridomorpha</taxon>
        <taxon>Ascaridoidea</taxon>
        <taxon>Ascarididae</taxon>
        <taxon>Ascaris</taxon>
    </lineage>
</organism>
<dbReference type="Proteomes" id="UP000036681">
    <property type="component" value="Unplaced"/>
</dbReference>